<organism evidence="1 2">
    <name type="scientific">Araneus ventricosus</name>
    <name type="common">Orbweaver spider</name>
    <name type="synonym">Epeira ventricosa</name>
    <dbReference type="NCBI Taxonomy" id="182803"/>
    <lineage>
        <taxon>Eukaryota</taxon>
        <taxon>Metazoa</taxon>
        <taxon>Ecdysozoa</taxon>
        <taxon>Arthropoda</taxon>
        <taxon>Chelicerata</taxon>
        <taxon>Arachnida</taxon>
        <taxon>Araneae</taxon>
        <taxon>Araneomorphae</taxon>
        <taxon>Entelegynae</taxon>
        <taxon>Araneoidea</taxon>
        <taxon>Araneidae</taxon>
        <taxon>Araneus</taxon>
    </lineage>
</organism>
<dbReference type="Proteomes" id="UP000499080">
    <property type="component" value="Unassembled WGS sequence"/>
</dbReference>
<protein>
    <submittedName>
        <fullName evidence="1">Uncharacterized protein</fullName>
    </submittedName>
</protein>
<evidence type="ECO:0000313" key="1">
    <source>
        <dbReference type="EMBL" id="GBN43746.1"/>
    </source>
</evidence>
<name>A0A4Y2P128_ARAVE</name>
<dbReference type="EMBL" id="BGPR01010011">
    <property type="protein sequence ID" value="GBN43746.1"/>
    <property type="molecule type" value="Genomic_DNA"/>
</dbReference>
<keyword evidence="2" id="KW-1185">Reference proteome</keyword>
<accession>A0A4Y2P128</accession>
<evidence type="ECO:0000313" key="2">
    <source>
        <dbReference type="Proteomes" id="UP000499080"/>
    </source>
</evidence>
<proteinExistence type="predicted"/>
<dbReference type="AlphaFoldDB" id="A0A4Y2P128"/>
<comment type="caution">
    <text evidence="1">The sequence shown here is derived from an EMBL/GenBank/DDBJ whole genome shotgun (WGS) entry which is preliminary data.</text>
</comment>
<reference evidence="1 2" key="1">
    <citation type="journal article" date="2019" name="Sci. Rep.">
        <title>Orb-weaving spider Araneus ventricosus genome elucidates the spidroin gene catalogue.</title>
        <authorList>
            <person name="Kono N."/>
            <person name="Nakamura H."/>
            <person name="Ohtoshi R."/>
            <person name="Moran D.A.P."/>
            <person name="Shinohara A."/>
            <person name="Yoshida Y."/>
            <person name="Fujiwara M."/>
            <person name="Mori M."/>
            <person name="Tomita M."/>
            <person name="Arakawa K."/>
        </authorList>
    </citation>
    <scope>NUCLEOTIDE SEQUENCE [LARGE SCALE GENOMIC DNA]</scope>
</reference>
<sequence>MLVKFEAKGLLSVVPGLKKKAVSVETEDAVALAVEGATMGHAAYAESRCGVYEMMMGEDARDGSDEHRLIRQELIMGL</sequence>
<gene>
    <name evidence="1" type="ORF">AVEN_234613_1</name>
</gene>